<dbReference type="HAMAP" id="MF_02214">
    <property type="entry name" value="Lipid_II_synth_MurT"/>
    <property type="match status" value="1"/>
</dbReference>
<keyword evidence="1" id="KW-0133">Cell shape</keyword>
<feature type="domain" description="Mur ligase central" evidence="2">
    <location>
        <begin position="53"/>
        <end position="188"/>
    </location>
</feature>
<protein>
    <recommendedName>
        <fullName evidence="1">Lipid II isoglutaminyl synthase (glutamine-hydrolyzing) subunit MurT</fullName>
        <ecNumber evidence="1">6.3.5.13</ecNumber>
    </recommendedName>
</protein>
<feature type="binding site" evidence="1">
    <location>
        <position position="202"/>
    </location>
    <ligand>
        <name>Zn(2+)</name>
        <dbReference type="ChEBI" id="CHEBI:29105"/>
    </ligand>
</feature>
<dbReference type="Pfam" id="PF08353">
    <property type="entry name" value="MurT_C"/>
    <property type="match status" value="1"/>
</dbReference>
<dbReference type="InterPro" id="IPR043703">
    <property type="entry name" value="Lipid_II_synth_MurT"/>
</dbReference>
<dbReference type="UniPathway" id="UPA00219"/>
<dbReference type="EMBL" id="CP017803">
    <property type="protein sequence ID" value="ATZ60337.1"/>
    <property type="molecule type" value="Genomic_DNA"/>
</dbReference>
<dbReference type="GO" id="GO:0140282">
    <property type="term" value="F:carbon-nitrogen ligase activity on lipid II"/>
    <property type="evidence" value="ECO:0007669"/>
    <property type="project" value="UniProtKB-UniRule"/>
</dbReference>
<gene>
    <name evidence="1" type="primary">murT</name>
    <name evidence="4" type="ORF">BK798_07860</name>
</gene>
<dbReference type="GeneID" id="35119285"/>
<feature type="binding site" evidence="1">
    <location>
        <position position="224"/>
    </location>
    <ligand>
        <name>Zn(2+)</name>
        <dbReference type="ChEBI" id="CHEBI:29105"/>
    </ligand>
</feature>
<dbReference type="PANTHER" id="PTHR23135">
    <property type="entry name" value="MUR LIGASE FAMILY MEMBER"/>
    <property type="match status" value="1"/>
</dbReference>
<keyword evidence="1" id="KW-0573">Peptidoglycan synthesis</keyword>
<dbReference type="InterPro" id="IPR036565">
    <property type="entry name" value="Mur-like_cat_sf"/>
</dbReference>
<keyword evidence="1" id="KW-0479">Metal-binding</keyword>
<evidence type="ECO:0000313" key="4">
    <source>
        <dbReference type="EMBL" id="ATZ60337.1"/>
    </source>
</evidence>
<dbReference type="GO" id="GO:0071555">
    <property type="term" value="P:cell wall organization"/>
    <property type="evidence" value="ECO:0007669"/>
    <property type="project" value="UniProtKB-KW"/>
</dbReference>
<dbReference type="GO" id="GO:0008270">
    <property type="term" value="F:zinc ion binding"/>
    <property type="evidence" value="ECO:0007669"/>
    <property type="project" value="UniProtKB-UniRule"/>
</dbReference>
<dbReference type="PANTHER" id="PTHR23135:SF7">
    <property type="entry name" value="LIPID II ISOGLUTAMINYL SYNTHASE (GLUTAMINE-HYDROLYZING) SUBUNIT MURT"/>
    <property type="match status" value="1"/>
</dbReference>
<dbReference type="InterPro" id="IPR013564">
    <property type="entry name" value="MurT_C"/>
</dbReference>
<keyword evidence="1" id="KW-0862">Zinc</keyword>
<dbReference type="GO" id="GO:0016881">
    <property type="term" value="F:acid-amino acid ligase activity"/>
    <property type="evidence" value="ECO:0007669"/>
    <property type="project" value="InterPro"/>
</dbReference>
<comment type="subunit">
    <text evidence="1">Forms a heterodimer with GatD.</text>
</comment>
<proteinExistence type="inferred from homology"/>
<feature type="domain" description="Lipid II isoglutaminyl synthase (glutamine-hydrolyzing) subunit MurT C-terminal" evidence="3">
    <location>
        <begin position="319"/>
        <end position="434"/>
    </location>
</feature>
<comment type="catalytic activity">
    <reaction evidence="1">
        <text>beta-D-GlcNAc-(1-&gt;4)-Mur2Ac(oyl-L-Ala-gamma-D-Glu-L-Lys-D-Ala-D-Ala)-di-trans,octa-cis-undecaprenyl diphosphate + L-glutamine + ATP + H2O = beta-D-GlcNAc-(1-&gt;4)-Mur2Ac(oyl-L-Ala-D-isoglutaminyl-L-Lys-D-Ala-D-Ala)-di-trans,octa-cis-undecaprenyl diphosphate + L-glutamate + ADP + phosphate + H(+)</text>
        <dbReference type="Rhea" id="RHEA:57928"/>
        <dbReference type="ChEBI" id="CHEBI:15377"/>
        <dbReference type="ChEBI" id="CHEBI:15378"/>
        <dbReference type="ChEBI" id="CHEBI:29985"/>
        <dbReference type="ChEBI" id="CHEBI:30616"/>
        <dbReference type="ChEBI" id="CHEBI:43474"/>
        <dbReference type="ChEBI" id="CHEBI:58359"/>
        <dbReference type="ChEBI" id="CHEBI:60033"/>
        <dbReference type="ChEBI" id="CHEBI:62233"/>
        <dbReference type="ChEBI" id="CHEBI:456216"/>
        <dbReference type="EC" id="6.3.5.13"/>
    </reaction>
</comment>
<comment type="catalytic activity">
    <reaction evidence="1">
        <text>beta-D-GlcNAc-(1-&gt;4)-Mur2Ac(oyl-L-Ala-gamma-D-O-P-Glu-L-Lys-D-Ala-D-Ala)-di-trans,octa-cis-undecaprenyl diphosphate + NH4(+) = beta-D-GlcNAc-(1-&gt;4)-Mur2Ac(oyl-L-Ala-D-isoglutaminyl-L-Lys-D-Ala-D-Ala)-di-trans,octa-cis-undecaprenyl diphosphate + phosphate + H(+)</text>
        <dbReference type="Rhea" id="RHEA:57932"/>
        <dbReference type="ChEBI" id="CHEBI:15378"/>
        <dbReference type="ChEBI" id="CHEBI:28938"/>
        <dbReference type="ChEBI" id="CHEBI:43474"/>
        <dbReference type="ChEBI" id="CHEBI:62233"/>
        <dbReference type="ChEBI" id="CHEBI:143132"/>
    </reaction>
</comment>
<comment type="similarity">
    <text evidence="1">Belongs to the MurCDEF family. MurT subfamily.</text>
</comment>
<dbReference type="Pfam" id="PF08245">
    <property type="entry name" value="Mur_ligase_M"/>
    <property type="match status" value="2"/>
</dbReference>
<dbReference type="EC" id="6.3.5.13" evidence="1"/>
<evidence type="ECO:0000259" key="2">
    <source>
        <dbReference type="Pfam" id="PF08245"/>
    </source>
</evidence>
<evidence type="ECO:0000313" key="5">
    <source>
        <dbReference type="Proteomes" id="UP000232133"/>
    </source>
</evidence>
<dbReference type="InterPro" id="IPR013221">
    <property type="entry name" value="Mur_ligase_cen"/>
</dbReference>
<feature type="domain" description="Mur ligase central" evidence="2">
    <location>
        <begin position="222"/>
        <end position="281"/>
    </location>
</feature>
<sequence length="449" mass="50439">MRSKIAILAGMIGNKVVQMAGRKGTSLTGKIALAVKPDILNDFAKKCDKIALITGTNGKTTTNNLANHIFKGKDYDIVSNLNGSNMITGVTSSFIQNHRGHYNWGIFEVDEGSMPNVTKYLPSDYIIITNFFRDQLDRYGEVENTINLVQKSSKRHNSTLILDADSPISLYFQDSDQPKVYYSLKKNPFSKDSANVEESVFCPVCGHKLDYEYINYGNHGKFSCSKCGAKNHEADYVIDEVTFKNGGYEFTVKDKKESAKINLNLLGIYNVSNVLAAIALARENGFSYDLIKQQIENFEYKLGRMERISVNGCDVVLVLSKNPVGLSEVFSTIKFDEDKKSFMFILNDYAPDGKDISWIWDAYFKEIAATPNIDKFYCVGTRAEEVALRLKYADFPTSKIKIYHSKDQSDVVECVEEIVAENDKAYIIGTFTAMPEARKVLMKLKGEKA</sequence>
<dbReference type="RefSeq" id="WP_100815739.1">
    <property type="nucleotide sequence ID" value="NZ_CP017803.1"/>
</dbReference>
<organism evidence="4 5">
    <name type="scientific">Methanobrevibacter smithii</name>
    <dbReference type="NCBI Taxonomy" id="2173"/>
    <lineage>
        <taxon>Archaea</taxon>
        <taxon>Methanobacteriati</taxon>
        <taxon>Methanobacteriota</taxon>
        <taxon>Methanomada group</taxon>
        <taxon>Methanobacteria</taxon>
        <taxon>Methanobacteriales</taxon>
        <taxon>Methanobacteriaceae</taxon>
        <taxon>Methanobrevibacter</taxon>
    </lineage>
</organism>
<feature type="binding site" evidence="1">
    <location>
        <position position="227"/>
    </location>
    <ligand>
        <name>Zn(2+)</name>
        <dbReference type="ChEBI" id="CHEBI:29105"/>
    </ligand>
</feature>
<feature type="binding site" evidence="1">
    <location>
        <position position="205"/>
    </location>
    <ligand>
        <name>Zn(2+)</name>
        <dbReference type="ChEBI" id="CHEBI:29105"/>
    </ligand>
</feature>
<comment type="catalytic activity">
    <reaction evidence="1">
        <text>beta-D-GlcNAc-(1-&gt;4)-Mur2Ac(oyl-L-Ala-gamma-D-Glu-L-Lys-D-Ala-D-Ala)-di-trans,octa-cis-undecaprenyl diphosphate + ATP = beta-D-GlcNAc-(1-&gt;4)-Mur2Ac(oyl-L-Ala-gamma-D-O-P-Glu-L-Lys-D-Ala-D-Ala)-di-trans,octa-cis-undecaprenyl diphosphate + ADP</text>
        <dbReference type="Rhea" id="RHEA:59488"/>
        <dbReference type="ChEBI" id="CHEBI:30616"/>
        <dbReference type="ChEBI" id="CHEBI:60033"/>
        <dbReference type="ChEBI" id="CHEBI:143132"/>
        <dbReference type="ChEBI" id="CHEBI:456216"/>
    </reaction>
</comment>
<comment type="function">
    <text evidence="1">The lipid II isoglutaminyl synthase complex catalyzes the formation of alpha-D-isoglutamine in the cell wall lipid II stem peptide. The MurT subunit catalyzes the ATP-dependent amidation of D-glutamate residue of lipid II, converting it to an isoglutamine residue.</text>
</comment>
<comment type="pathway">
    <text evidence="1">Cell wall biogenesis; peptidoglycan biosynthesis.</text>
</comment>
<feature type="active site" evidence="1">
    <location>
        <position position="355"/>
    </location>
</feature>
<dbReference type="Proteomes" id="UP000232133">
    <property type="component" value="Chromosome"/>
</dbReference>
<dbReference type="AlphaFoldDB" id="A0A2H4U894"/>
<dbReference type="Gene3D" id="3.40.1190.10">
    <property type="entry name" value="Mur-like, catalytic domain"/>
    <property type="match status" value="1"/>
</dbReference>
<accession>A0A2H4U894</accession>
<name>A0A2H4U894_METSM</name>
<reference evidence="4 5" key="1">
    <citation type="submission" date="2016-10" db="EMBL/GenBank/DDBJ databases">
        <authorList>
            <person name="Varghese N."/>
        </authorList>
    </citation>
    <scope>NUCLEOTIDE SEQUENCE [LARGE SCALE GENOMIC DNA]</scope>
    <source>
        <strain evidence="4 5">KB11</strain>
    </source>
</reference>
<dbReference type="GO" id="GO:0008360">
    <property type="term" value="P:regulation of cell shape"/>
    <property type="evidence" value="ECO:0007669"/>
    <property type="project" value="UniProtKB-KW"/>
</dbReference>
<keyword evidence="1" id="KW-0067">ATP-binding</keyword>
<keyword evidence="1" id="KW-0547">Nucleotide-binding</keyword>
<evidence type="ECO:0000256" key="1">
    <source>
        <dbReference type="HAMAP-Rule" id="MF_02214"/>
    </source>
</evidence>
<keyword evidence="1" id="KW-0961">Cell wall biogenesis/degradation</keyword>
<keyword evidence="1 4" id="KW-0436">Ligase</keyword>
<dbReference type="GO" id="GO:0005524">
    <property type="term" value="F:ATP binding"/>
    <property type="evidence" value="ECO:0007669"/>
    <property type="project" value="UniProtKB-UniRule"/>
</dbReference>
<dbReference type="SUPFAM" id="SSF53623">
    <property type="entry name" value="MurD-like peptide ligases, catalytic domain"/>
    <property type="match status" value="1"/>
</dbReference>
<evidence type="ECO:0000259" key="3">
    <source>
        <dbReference type="Pfam" id="PF08353"/>
    </source>
</evidence>